<dbReference type="PANTHER" id="PTHR47723">
    <property type="entry name" value="OS05G0353850 PROTEIN"/>
    <property type="match status" value="1"/>
</dbReference>
<sequence length="271" mass="30861">MGAKSQSSQQLCCKSQPYNSYDALRDFLLVSGQDQIVWAASSDNTFNLKSTYSSVQNNIGTADYLFKLAWKWNGLERIRSFIWLVAHEAILTNAEWKRRHLTVDARCHRCNFVTEDALHVLRNCSFATTIWNLLQANQKVQDFFNLNIRDCSIMRAELWAVIKGLQITSIKKYNHLIVESDSAIAIKFISEGCLPLHPCKPLVEDIKVLANGIPQILWCHTLKEANSVADQLAKNGQDLPLDFYLFDKPLPNISLALSFDSYSSFRIRNVS</sequence>
<dbReference type="InterPro" id="IPR012337">
    <property type="entry name" value="RNaseH-like_sf"/>
</dbReference>
<dbReference type="CDD" id="cd06222">
    <property type="entry name" value="RNase_H_like"/>
    <property type="match status" value="1"/>
</dbReference>
<comment type="caution">
    <text evidence="2">The sequence shown here is derived from an EMBL/GenBank/DDBJ whole genome shotgun (WGS) entry which is preliminary data.</text>
</comment>
<dbReference type="EMBL" id="SDMP01000003">
    <property type="protein sequence ID" value="RYR67698.1"/>
    <property type="molecule type" value="Genomic_DNA"/>
</dbReference>
<dbReference type="InterPro" id="IPR044730">
    <property type="entry name" value="RNase_H-like_dom_plant"/>
</dbReference>
<dbReference type="Proteomes" id="UP000289738">
    <property type="component" value="Chromosome A03"/>
</dbReference>
<evidence type="ECO:0000313" key="3">
    <source>
        <dbReference type="Proteomes" id="UP000289738"/>
    </source>
</evidence>
<proteinExistence type="predicted"/>
<dbReference type="InterPro" id="IPR053151">
    <property type="entry name" value="RNase_H-like"/>
</dbReference>
<feature type="domain" description="Reverse transcriptase zinc-binding" evidence="1">
    <location>
        <begin position="46"/>
        <end position="131"/>
    </location>
</feature>
<dbReference type="GO" id="GO:0003676">
    <property type="term" value="F:nucleic acid binding"/>
    <property type="evidence" value="ECO:0007669"/>
    <property type="project" value="InterPro"/>
</dbReference>
<keyword evidence="3" id="KW-1185">Reference proteome</keyword>
<protein>
    <recommendedName>
        <fullName evidence="1">Reverse transcriptase zinc-binding domain-containing protein</fullName>
    </recommendedName>
</protein>
<evidence type="ECO:0000259" key="1">
    <source>
        <dbReference type="Pfam" id="PF13966"/>
    </source>
</evidence>
<dbReference type="InterPro" id="IPR036397">
    <property type="entry name" value="RNaseH_sf"/>
</dbReference>
<dbReference type="Pfam" id="PF13966">
    <property type="entry name" value="zf-RVT"/>
    <property type="match status" value="1"/>
</dbReference>
<organism evidence="2 3">
    <name type="scientific">Arachis hypogaea</name>
    <name type="common">Peanut</name>
    <dbReference type="NCBI Taxonomy" id="3818"/>
    <lineage>
        <taxon>Eukaryota</taxon>
        <taxon>Viridiplantae</taxon>
        <taxon>Streptophyta</taxon>
        <taxon>Embryophyta</taxon>
        <taxon>Tracheophyta</taxon>
        <taxon>Spermatophyta</taxon>
        <taxon>Magnoliopsida</taxon>
        <taxon>eudicotyledons</taxon>
        <taxon>Gunneridae</taxon>
        <taxon>Pentapetalae</taxon>
        <taxon>rosids</taxon>
        <taxon>fabids</taxon>
        <taxon>Fabales</taxon>
        <taxon>Fabaceae</taxon>
        <taxon>Papilionoideae</taxon>
        <taxon>50 kb inversion clade</taxon>
        <taxon>dalbergioids sensu lato</taxon>
        <taxon>Dalbergieae</taxon>
        <taxon>Pterocarpus clade</taxon>
        <taxon>Arachis</taxon>
    </lineage>
</organism>
<dbReference type="SUPFAM" id="SSF53098">
    <property type="entry name" value="Ribonuclease H-like"/>
    <property type="match status" value="1"/>
</dbReference>
<reference evidence="2 3" key="1">
    <citation type="submission" date="2019-01" db="EMBL/GenBank/DDBJ databases">
        <title>Sequencing of cultivated peanut Arachis hypogaea provides insights into genome evolution and oil improvement.</title>
        <authorList>
            <person name="Chen X."/>
        </authorList>
    </citation>
    <scope>NUCLEOTIDE SEQUENCE [LARGE SCALE GENOMIC DNA]</scope>
    <source>
        <strain evidence="3">cv. Fuhuasheng</strain>
        <tissue evidence="2">Leaves</tissue>
    </source>
</reference>
<dbReference type="Gene3D" id="3.30.420.10">
    <property type="entry name" value="Ribonuclease H-like superfamily/Ribonuclease H"/>
    <property type="match status" value="1"/>
</dbReference>
<accession>A0A445DWY2</accession>
<dbReference type="InterPro" id="IPR026960">
    <property type="entry name" value="RVT-Znf"/>
</dbReference>
<name>A0A445DWY2_ARAHY</name>
<dbReference type="PANTHER" id="PTHR47723:SF19">
    <property type="entry name" value="POLYNUCLEOTIDYL TRANSFERASE, RIBONUCLEASE H-LIKE SUPERFAMILY PROTEIN"/>
    <property type="match status" value="1"/>
</dbReference>
<evidence type="ECO:0000313" key="2">
    <source>
        <dbReference type="EMBL" id="RYR67698.1"/>
    </source>
</evidence>
<dbReference type="GO" id="GO:0004523">
    <property type="term" value="F:RNA-DNA hybrid ribonuclease activity"/>
    <property type="evidence" value="ECO:0007669"/>
    <property type="project" value="InterPro"/>
</dbReference>
<gene>
    <name evidence="2" type="ORF">Ahy_A03g014090</name>
</gene>
<dbReference type="AlphaFoldDB" id="A0A445DWY2"/>